<comment type="catalytic activity">
    <reaction evidence="18 19">
        <text>alpha-ribazole 5'-phosphate + adenosylcob(III)inamide-GDP = adenosylcob(III)alamin 5'-phosphate + GMP + H(+)</text>
        <dbReference type="Rhea" id="RHEA:23560"/>
        <dbReference type="ChEBI" id="CHEBI:15378"/>
        <dbReference type="ChEBI" id="CHEBI:57918"/>
        <dbReference type="ChEBI" id="CHEBI:58115"/>
        <dbReference type="ChEBI" id="CHEBI:60487"/>
        <dbReference type="ChEBI" id="CHEBI:60493"/>
        <dbReference type="EC" id="2.7.8.26"/>
    </reaction>
</comment>
<dbReference type="OrthoDB" id="9794626at2"/>
<feature type="transmembrane region" description="Helical" evidence="19">
    <location>
        <begin position="37"/>
        <end position="57"/>
    </location>
</feature>
<evidence type="ECO:0000256" key="6">
    <source>
        <dbReference type="ARBA" id="ARBA00015850"/>
    </source>
</evidence>
<evidence type="ECO:0000256" key="7">
    <source>
        <dbReference type="ARBA" id="ARBA00022475"/>
    </source>
</evidence>
<evidence type="ECO:0000313" key="21">
    <source>
        <dbReference type="Proteomes" id="UP000228945"/>
    </source>
</evidence>
<keyword evidence="21" id="KW-1185">Reference proteome</keyword>
<accession>A0A2D2B068</accession>
<evidence type="ECO:0000256" key="17">
    <source>
        <dbReference type="ARBA" id="ARBA00048623"/>
    </source>
</evidence>
<evidence type="ECO:0000256" key="11">
    <source>
        <dbReference type="ARBA" id="ARBA00022842"/>
    </source>
</evidence>
<proteinExistence type="inferred from homology"/>
<reference evidence="20 21" key="1">
    <citation type="submission" date="2017-10" db="EMBL/GenBank/DDBJ databases">
        <title>Genome sequence of Caulobacter mirabilis FWC38.</title>
        <authorList>
            <person name="Fiebig A."/>
            <person name="Crosson S."/>
        </authorList>
    </citation>
    <scope>NUCLEOTIDE SEQUENCE [LARGE SCALE GENOMIC DNA]</scope>
    <source>
        <strain evidence="20 21">FWC 38</strain>
    </source>
</reference>
<keyword evidence="7 19" id="KW-1003">Cell membrane</keyword>
<sequence length="252" mass="26335">MIRQVELFLCAVQFLTRLPMPELKRFEPDWVTRSARYFPLVGQVVGGLSAVVLIVAAQLWGGWVPVLLALAVGLLITGCFHEDGLADSFDGLGGGQTPERRLEIMKDSRLGTYGALAVVMVLALKAAALATLPAPWMAATALLAAHGVGRAAAVVTMRLTPYAGDGDGAKWKPLPRGVRTWETLVAVALAAWPLVFLPLPAVSAGLAFGAVLAALLALAARRLIGGHTGDVLGGVEQLFELGFLLGVAAVLA</sequence>
<evidence type="ECO:0000256" key="2">
    <source>
        <dbReference type="ARBA" id="ARBA00004651"/>
    </source>
</evidence>
<protein>
    <recommendedName>
        <fullName evidence="6 19">Adenosylcobinamide-GDP ribazoletransferase</fullName>
        <ecNumber evidence="5 19">2.7.8.26</ecNumber>
    </recommendedName>
    <alternativeName>
        <fullName evidence="16 19">Cobalamin synthase</fullName>
    </alternativeName>
    <alternativeName>
        <fullName evidence="15 19">Cobalamin-5'-phosphate synthase</fullName>
    </alternativeName>
</protein>
<feature type="transmembrane region" description="Helical" evidence="19">
    <location>
        <begin position="63"/>
        <end position="80"/>
    </location>
</feature>
<dbReference type="PANTHER" id="PTHR34148">
    <property type="entry name" value="ADENOSYLCOBINAMIDE-GDP RIBAZOLETRANSFERASE"/>
    <property type="match status" value="1"/>
</dbReference>
<keyword evidence="9 19" id="KW-0808">Transferase</keyword>
<keyword evidence="13 19" id="KW-0472">Membrane</keyword>
<dbReference type="RefSeq" id="WP_099622816.1">
    <property type="nucleotide sequence ID" value="NZ_CP024201.1"/>
</dbReference>
<evidence type="ECO:0000256" key="13">
    <source>
        <dbReference type="ARBA" id="ARBA00023136"/>
    </source>
</evidence>
<comment type="subcellular location">
    <subcellularLocation>
        <location evidence="2 19">Cell membrane</location>
        <topology evidence="2 19">Multi-pass membrane protein</topology>
    </subcellularLocation>
</comment>
<evidence type="ECO:0000256" key="1">
    <source>
        <dbReference type="ARBA" id="ARBA00001946"/>
    </source>
</evidence>
<dbReference type="GO" id="GO:0008818">
    <property type="term" value="F:cobalamin 5'-phosphate synthase activity"/>
    <property type="evidence" value="ECO:0007669"/>
    <property type="project" value="UniProtKB-UniRule"/>
</dbReference>
<dbReference type="GO" id="GO:0051073">
    <property type="term" value="F:adenosylcobinamide-GDP ribazoletransferase activity"/>
    <property type="evidence" value="ECO:0007669"/>
    <property type="project" value="UniProtKB-UniRule"/>
</dbReference>
<keyword evidence="8 19" id="KW-0169">Cobalamin biosynthesis</keyword>
<organism evidence="20 21">
    <name type="scientific">Caulobacter mirabilis</name>
    <dbReference type="NCBI Taxonomy" id="69666"/>
    <lineage>
        <taxon>Bacteria</taxon>
        <taxon>Pseudomonadati</taxon>
        <taxon>Pseudomonadota</taxon>
        <taxon>Alphaproteobacteria</taxon>
        <taxon>Caulobacterales</taxon>
        <taxon>Caulobacteraceae</taxon>
        <taxon>Caulobacter</taxon>
    </lineage>
</organism>
<evidence type="ECO:0000256" key="19">
    <source>
        <dbReference type="HAMAP-Rule" id="MF_00719"/>
    </source>
</evidence>
<evidence type="ECO:0000256" key="15">
    <source>
        <dbReference type="ARBA" id="ARBA00032605"/>
    </source>
</evidence>
<dbReference type="Pfam" id="PF02654">
    <property type="entry name" value="CobS"/>
    <property type="match status" value="1"/>
</dbReference>
<feature type="transmembrane region" description="Helical" evidence="19">
    <location>
        <begin position="201"/>
        <end position="219"/>
    </location>
</feature>
<evidence type="ECO:0000256" key="16">
    <source>
        <dbReference type="ARBA" id="ARBA00032853"/>
    </source>
</evidence>
<dbReference type="NCBIfam" id="TIGR00317">
    <property type="entry name" value="cobS"/>
    <property type="match status" value="1"/>
</dbReference>
<dbReference type="AlphaFoldDB" id="A0A2D2B068"/>
<evidence type="ECO:0000313" key="20">
    <source>
        <dbReference type="EMBL" id="ATQ43567.1"/>
    </source>
</evidence>
<evidence type="ECO:0000256" key="12">
    <source>
        <dbReference type="ARBA" id="ARBA00022989"/>
    </source>
</evidence>
<evidence type="ECO:0000256" key="9">
    <source>
        <dbReference type="ARBA" id="ARBA00022679"/>
    </source>
</evidence>
<dbReference type="GO" id="GO:0009236">
    <property type="term" value="P:cobalamin biosynthetic process"/>
    <property type="evidence" value="ECO:0007669"/>
    <property type="project" value="UniProtKB-UniRule"/>
</dbReference>
<comment type="cofactor">
    <cofactor evidence="1 19">
        <name>Mg(2+)</name>
        <dbReference type="ChEBI" id="CHEBI:18420"/>
    </cofactor>
</comment>
<feature type="transmembrane region" description="Helical" evidence="19">
    <location>
        <begin position="110"/>
        <end position="130"/>
    </location>
</feature>
<dbReference type="UniPathway" id="UPA00148">
    <property type="reaction ID" value="UER00238"/>
</dbReference>
<evidence type="ECO:0000256" key="14">
    <source>
        <dbReference type="ARBA" id="ARBA00025228"/>
    </source>
</evidence>
<evidence type="ECO:0000256" key="8">
    <source>
        <dbReference type="ARBA" id="ARBA00022573"/>
    </source>
</evidence>
<comment type="pathway">
    <text evidence="3 19">Cofactor biosynthesis; adenosylcobalamin biosynthesis; adenosylcobalamin from cob(II)yrinate a,c-diamide: step 7/7.</text>
</comment>
<evidence type="ECO:0000256" key="5">
    <source>
        <dbReference type="ARBA" id="ARBA00013200"/>
    </source>
</evidence>
<evidence type="ECO:0000256" key="18">
    <source>
        <dbReference type="ARBA" id="ARBA00049504"/>
    </source>
</evidence>
<dbReference type="PANTHER" id="PTHR34148:SF1">
    <property type="entry name" value="ADENOSYLCOBINAMIDE-GDP RIBAZOLETRANSFERASE"/>
    <property type="match status" value="1"/>
</dbReference>
<keyword evidence="11 19" id="KW-0460">Magnesium</keyword>
<name>A0A2D2B068_9CAUL</name>
<dbReference type="InterPro" id="IPR003805">
    <property type="entry name" value="CobS"/>
</dbReference>
<evidence type="ECO:0000256" key="4">
    <source>
        <dbReference type="ARBA" id="ARBA00010561"/>
    </source>
</evidence>
<keyword evidence="10 19" id="KW-0812">Transmembrane</keyword>
<dbReference type="HAMAP" id="MF_00719">
    <property type="entry name" value="CobS"/>
    <property type="match status" value="1"/>
</dbReference>
<dbReference type="EMBL" id="CP024201">
    <property type="protein sequence ID" value="ATQ43567.1"/>
    <property type="molecule type" value="Genomic_DNA"/>
</dbReference>
<dbReference type="GO" id="GO:0005886">
    <property type="term" value="C:plasma membrane"/>
    <property type="evidence" value="ECO:0007669"/>
    <property type="project" value="UniProtKB-SubCell"/>
</dbReference>
<dbReference type="EC" id="2.7.8.26" evidence="5 19"/>
<gene>
    <name evidence="19 20" type="primary">cobS</name>
    <name evidence="20" type="ORF">CSW64_14730</name>
</gene>
<keyword evidence="12 19" id="KW-1133">Transmembrane helix</keyword>
<comment type="catalytic activity">
    <reaction evidence="17 19">
        <text>alpha-ribazole + adenosylcob(III)inamide-GDP = adenosylcob(III)alamin + GMP + H(+)</text>
        <dbReference type="Rhea" id="RHEA:16049"/>
        <dbReference type="ChEBI" id="CHEBI:10329"/>
        <dbReference type="ChEBI" id="CHEBI:15378"/>
        <dbReference type="ChEBI" id="CHEBI:18408"/>
        <dbReference type="ChEBI" id="CHEBI:58115"/>
        <dbReference type="ChEBI" id="CHEBI:60487"/>
        <dbReference type="EC" id="2.7.8.26"/>
    </reaction>
</comment>
<comment type="similarity">
    <text evidence="4 19">Belongs to the CobS family.</text>
</comment>
<dbReference type="Proteomes" id="UP000228945">
    <property type="component" value="Chromosome"/>
</dbReference>
<evidence type="ECO:0000256" key="3">
    <source>
        <dbReference type="ARBA" id="ARBA00004663"/>
    </source>
</evidence>
<comment type="function">
    <text evidence="14 19">Joins adenosylcobinamide-GDP and alpha-ribazole to generate adenosylcobalamin (Ado-cobalamin). Also synthesizes adenosylcobalamin 5'-phosphate from adenosylcobinamide-GDP and alpha-ribazole 5'-phosphate.</text>
</comment>
<evidence type="ECO:0000256" key="10">
    <source>
        <dbReference type="ARBA" id="ARBA00022692"/>
    </source>
</evidence>
<dbReference type="KEGG" id="cmb:CSW64_14730"/>